<evidence type="ECO:0000256" key="1">
    <source>
        <dbReference type="SAM" id="MobiDB-lite"/>
    </source>
</evidence>
<name>A0A4Z0YYC8_9PEZI</name>
<keyword evidence="3" id="KW-1185">Reference proteome</keyword>
<gene>
    <name evidence="2" type="ORF">E0Z10_g3774</name>
</gene>
<dbReference type="EMBL" id="SKBN01000055">
    <property type="protein sequence ID" value="TGJ84968.1"/>
    <property type="molecule type" value="Genomic_DNA"/>
</dbReference>
<accession>A0A4Z0YYC8</accession>
<feature type="region of interest" description="Disordered" evidence="1">
    <location>
        <begin position="1"/>
        <end position="25"/>
    </location>
</feature>
<proteinExistence type="predicted"/>
<dbReference type="AlphaFoldDB" id="A0A4Z0YYC8"/>
<protein>
    <submittedName>
        <fullName evidence="2">Uncharacterized protein</fullName>
    </submittedName>
</protein>
<dbReference type="Proteomes" id="UP000297716">
    <property type="component" value="Unassembled WGS sequence"/>
</dbReference>
<feature type="compositionally biased region" description="Low complexity" evidence="1">
    <location>
        <begin position="91"/>
        <end position="103"/>
    </location>
</feature>
<feature type="region of interest" description="Disordered" evidence="1">
    <location>
        <begin position="86"/>
        <end position="108"/>
    </location>
</feature>
<reference evidence="2 3" key="1">
    <citation type="submission" date="2019-03" db="EMBL/GenBank/DDBJ databases">
        <title>Draft genome sequence of Xylaria hypoxylon DSM 108379, a ubiquitous saprotrophic-parasitic fungi on hardwood.</title>
        <authorList>
            <person name="Buettner E."/>
            <person name="Leonhardt S."/>
            <person name="Gebauer A.M."/>
            <person name="Liers C."/>
            <person name="Hofrichter M."/>
            <person name="Kellner H."/>
        </authorList>
    </citation>
    <scope>NUCLEOTIDE SEQUENCE [LARGE SCALE GENOMIC DNA]</scope>
    <source>
        <strain evidence="2 3">DSM 108379</strain>
    </source>
</reference>
<feature type="region of interest" description="Disordered" evidence="1">
    <location>
        <begin position="345"/>
        <end position="369"/>
    </location>
</feature>
<evidence type="ECO:0000313" key="2">
    <source>
        <dbReference type="EMBL" id="TGJ84968.1"/>
    </source>
</evidence>
<comment type="caution">
    <text evidence="2">The sequence shown here is derived from an EMBL/GenBank/DDBJ whole genome shotgun (WGS) entry which is preliminary data.</text>
</comment>
<sequence>MPVPEMNTSLGKRKADQIGEEPAVPMYLHQNTSITSKDDDEEDQFAYDQALADIVEIQKNFRHQIGYWSERIQQVEQTVASVEMRCESVEPQNLPQQPQNNNQKGEPPHEVLATRTEALEAAQKNKKNNDSYDSGIYKPTVIGSEGIAKGISDISSTTAPDSLGLESQDYTPSLTNDGLIKILKNMDFKNMAHFQLLCVLDSRTFSRKLPISCDIANCISFNVNCIIRSGPWAPSIVGHPACKRSPDGDLRKYKEHDFEKPRVVKLSYHLKGGQGGKRTLAEWEKAVCPPRYVYDLGQLCLNHNGEDQGDQSKLIATWFNVVVDIVEPEKPVWLIKRAGFELEEAHHPGSDRTRKRTKQPFQPSGEPDSRSCIAALLAKNLTDLDFTPRPCGPMPYSEFRDALEQAMTMWWGTEVGMEFSIPGFEELMEIHEEGAVEKYAVVMGNSD</sequence>
<feature type="compositionally biased region" description="Polar residues" evidence="1">
    <location>
        <begin position="1"/>
        <end position="10"/>
    </location>
</feature>
<organism evidence="2 3">
    <name type="scientific">Xylaria hypoxylon</name>
    <dbReference type="NCBI Taxonomy" id="37992"/>
    <lineage>
        <taxon>Eukaryota</taxon>
        <taxon>Fungi</taxon>
        <taxon>Dikarya</taxon>
        <taxon>Ascomycota</taxon>
        <taxon>Pezizomycotina</taxon>
        <taxon>Sordariomycetes</taxon>
        <taxon>Xylariomycetidae</taxon>
        <taxon>Xylariales</taxon>
        <taxon>Xylariaceae</taxon>
        <taxon>Xylaria</taxon>
    </lineage>
</organism>
<dbReference type="OrthoDB" id="4765895at2759"/>
<evidence type="ECO:0000313" key="3">
    <source>
        <dbReference type="Proteomes" id="UP000297716"/>
    </source>
</evidence>